<feature type="compositionally biased region" description="Basic and acidic residues" evidence="4">
    <location>
        <begin position="673"/>
        <end position="684"/>
    </location>
</feature>
<feature type="repeat" description="TPR" evidence="3">
    <location>
        <begin position="560"/>
        <end position="593"/>
    </location>
</feature>
<dbReference type="Proteomes" id="UP000521872">
    <property type="component" value="Unassembled WGS sequence"/>
</dbReference>
<feature type="region of interest" description="Disordered" evidence="4">
    <location>
        <begin position="649"/>
        <end position="684"/>
    </location>
</feature>
<gene>
    <name evidence="5" type="ORF">D9613_008117</name>
</gene>
<feature type="region of interest" description="Disordered" evidence="4">
    <location>
        <begin position="442"/>
        <end position="476"/>
    </location>
</feature>
<organism evidence="5 6">
    <name type="scientific">Agrocybe pediades</name>
    <dbReference type="NCBI Taxonomy" id="84607"/>
    <lineage>
        <taxon>Eukaryota</taxon>
        <taxon>Fungi</taxon>
        <taxon>Dikarya</taxon>
        <taxon>Basidiomycota</taxon>
        <taxon>Agaricomycotina</taxon>
        <taxon>Agaricomycetes</taxon>
        <taxon>Agaricomycetidae</taxon>
        <taxon>Agaricales</taxon>
        <taxon>Agaricineae</taxon>
        <taxon>Strophariaceae</taxon>
        <taxon>Agrocybe</taxon>
    </lineage>
</organism>
<dbReference type="SUPFAM" id="SSF48452">
    <property type="entry name" value="TPR-like"/>
    <property type="match status" value="1"/>
</dbReference>
<feature type="compositionally biased region" description="Gly residues" evidence="4">
    <location>
        <begin position="775"/>
        <end position="789"/>
    </location>
</feature>
<feature type="compositionally biased region" description="Basic residues" evidence="4">
    <location>
        <begin position="51"/>
        <end position="67"/>
    </location>
</feature>
<evidence type="ECO:0000313" key="5">
    <source>
        <dbReference type="EMBL" id="KAF4613890.1"/>
    </source>
</evidence>
<feature type="compositionally biased region" description="Gly residues" evidence="4">
    <location>
        <begin position="756"/>
        <end position="765"/>
    </location>
</feature>
<evidence type="ECO:0000256" key="1">
    <source>
        <dbReference type="ARBA" id="ARBA00022737"/>
    </source>
</evidence>
<evidence type="ECO:0000256" key="4">
    <source>
        <dbReference type="SAM" id="MobiDB-lite"/>
    </source>
</evidence>
<accession>A0A8H4VMU6</accession>
<reference evidence="5 6" key="1">
    <citation type="submission" date="2019-12" db="EMBL/GenBank/DDBJ databases">
        <authorList>
            <person name="Floudas D."/>
            <person name="Bentzer J."/>
            <person name="Ahren D."/>
            <person name="Johansson T."/>
            <person name="Persson P."/>
            <person name="Tunlid A."/>
        </authorList>
    </citation>
    <scope>NUCLEOTIDE SEQUENCE [LARGE SCALE GENOMIC DNA]</scope>
    <source>
        <strain evidence="5 6">CBS 102.39</strain>
    </source>
</reference>
<evidence type="ECO:0000313" key="6">
    <source>
        <dbReference type="Proteomes" id="UP000521872"/>
    </source>
</evidence>
<keyword evidence="6" id="KW-1185">Reference proteome</keyword>
<feature type="compositionally biased region" description="Polar residues" evidence="4">
    <location>
        <begin position="655"/>
        <end position="666"/>
    </location>
</feature>
<dbReference type="Gene3D" id="1.25.40.10">
    <property type="entry name" value="Tetratricopeptide repeat domain"/>
    <property type="match status" value="1"/>
</dbReference>
<dbReference type="SMART" id="SM00028">
    <property type="entry name" value="TPR"/>
    <property type="match status" value="3"/>
</dbReference>
<keyword evidence="1" id="KW-0677">Repeat</keyword>
<comment type="caution">
    <text evidence="5">The sequence shown here is derived from an EMBL/GenBank/DDBJ whole genome shotgun (WGS) entry which is preliminary data.</text>
</comment>
<feature type="region of interest" description="Disordered" evidence="4">
    <location>
        <begin position="340"/>
        <end position="370"/>
    </location>
</feature>
<feature type="compositionally biased region" description="Basic and acidic residues" evidence="4">
    <location>
        <begin position="446"/>
        <end position="457"/>
    </location>
</feature>
<dbReference type="AlphaFoldDB" id="A0A8H4VMU6"/>
<feature type="region of interest" description="Disordered" evidence="4">
    <location>
        <begin position="713"/>
        <end position="931"/>
    </location>
</feature>
<evidence type="ECO:0000256" key="3">
    <source>
        <dbReference type="PROSITE-ProRule" id="PRU00339"/>
    </source>
</evidence>
<dbReference type="Pfam" id="PF13414">
    <property type="entry name" value="TPR_11"/>
    <property type="match status" value="1"/>
</dbReference>
<dbReference type="InterPro" id="IPR019734">
    <property type="entry name" value="TPR_rpt"/>
</dbReference>
<name>A0A8H4VMU6_9AGAR</name>
<dbReference type="PROSITE" id="PS50005">
    <property type="entry name" value="TPR"/>
    <property type="match status" value="1"/>
</dbReference>
<feature type="region of interest" description="Disordered" evidence="4">
    <location>
        <begin position="504"/>
        <end position="532"/>
    </location>
</feature>
<feature type="region of interest" description="Disordered" evidence="4">
    <location>
        <begin position="1"/>
        <end position="79"/>
    </location>
</feature>
<dbReference type="InterPro" id="IPR011990">
    <property type="entry name" value="TPR-like_helical_dom_sf"/>
</dbReference>
<feature type="compositionally biased region" description="Basic and acidic residues" evidence="4">
    <location>
        <begin position="972"/>
        <end position="987"/>
    </location>
</feature>
<feature type="region of interest" description="Disordered" evidence="4">
    <location>
        <begin position="946"/>
        <end position="987"/>
    </location>
</feature>
<dbReference type="PANTHER" id="PTHR22904">
    <property type="entry name" value="TPR REPEAT CONTAINING PROTEIN"/>
    <property type="match status" value="1"/>
</dbReference>
<feature type="compositionally biased region" description="Basic residues" evidence="4">
    <location>
        <begin position="1"/>
        <end position="12"/>
    </location>
</feature>
<dbReference type="GO" id="GO:0051879">
    <property type="term" value="F:Hsp90 protein binding"/>
    <property type="evidence" value="ECO:0007669"/>
    <property type="project" value="TreeGrafter"/>
</dbReference>
<protein>
    <submittedName>
        <fullName evidence="5">Uncharacterized protein</fullName>
    </submittedName>
</protein>
<evidence type="ECO:0000256" key="2">
    <source>
        <dbReference type="ARBA" id="ARBA00022803"/>
    </source>
</evidence>
<proteinExistence type="predicted"/>
<sequence length="1016" mass="109007">MPAKYHHVKKRSASGLASVNKKSDKDKTPTGTGTSNANGGLHITKPSSSSHHSHSHHNHSHHSHNHGHPNPLTDRPLNLPPIPPDHALLSRTISRILLLRYEHDIARLYSTRLYALSLVQIPSLTLRIAGVAGTSWAAWNCGEEGWELSGMKTPTSEDAPYQFGEEYEDRGKESIKDFFRAVIGMDMREAGERVATKSVLWSYTALRHFALSNNVTLCPRTGLHSHALLPFLPQLQAHLAVLESMPKPRFEKPRYMFGSGFSTQTIKGMKGTYDGNGHYEFTTKEQGILDGIGELMDAMTMSVGASGRMGGFLGGGATGSARTMIDSVKEGVVKAWGVKHGLGKPKKKPKTAEDGGGGGGEGEQDEPLLPPYAEPLMASFDALVSLLWDVANEFSPAGYGLILREKLLDKWCECGCSTDHLGEVCERTVREEEEWERNRLNAASGEKGKGKRIEGGHGTEGPTKRQGKQREWDGRGSGVYGWDTEEEEDIWDVELDFGGGPPPPVGLHSDRGRGGKRGTTAAGKGRGNAKKAVKGDVPLDEDEMTIGEMMEWRYLRAEKEKEAFLSGNAAYRRGEYEEAVKLYEKAYEIEPEVPHYQLNLAAAHLKLNNWIEAEKACTNALAQHPLNVKGLFRRGKARSMMYADAMQATDGAANGKSTKSNTSNLNAKKKRDREREREAMAKRDGAIEDLRAALRVQPTNEDAIRELSDLLFPDSNGAAAPTMTSTTGSLDVLEEEEEIMDERSRTENAAAAGSSSGSGGSGSNGSGNWSLGAGSSSGSGSSSGWGGLGPSSSRQQTPIATNDPPYHSSGGSSSSTSSGSMSGSGSGSSFASSTSYSSSGSGPSSGSGSGGSSSATNHSAQPKESAHTVLLRKLGVLPPVSATPSTDIPEVPFAKTEADEQKLRIVLLPPSKSSAANGSGSGNGAKGTGVLKVNMNGIQDGKRKITVEFSTGANSGKAGDGNGNEKKTKKNKSQEEKERLDEEEERRRLKVEAELERMKGECASYPSWERYMVKKV</sequence>
<dbReference type="PANTHER" id="PTHR22904:SF523">
    <property type="entry name" value="STRESS-INDUCED-PHOSPHOPROTEIN 1"/>
    <property type="match status" value="1"/>
</dbReference>
<keyword evidence="2 3" id="KW-0802">TPR repeat</keyword>
<dbReference type="EMBL" id="JAACJL010000045">
    <property type="protein sequence ID" value="KAF4613890.1"/>
    <property type="molecule type" value="Genomic_DNA"/>
</dbReference>
<feature type="compositionally biased region" description="Low complexity" evidence="4">
    <location>
        <begin position="808"/>
        <end position="842"/>
    </location>
</feature>
<feature type="compositionally biased region" description="Polar residues" evidence="4">
    <location>
        <begin position="29"/>
        <end position="38"/>
    </location>
</feature>